<protein>
    <submittedName>
        <fullName evidence="3">Uncharacterized protein</fullName>
    </submittedName>
</protein>
<dbReference type="AlphaFoldDB" id="A0A914QEQ2"/>
<accession>A0A914QEQ2</accession>
<feature type="region of interest" description="Disordered" evidence="1">
    <location>
        <begin position="157"/>
        <end position="191"/>
    </location>
</feature>
<reference evidence="3" key="1">
    <citation type="submission" date="2022-11" db="UniProtKB">
        <authorList>
            <consortium name="WormBaseParasite"/>
        </authorList>
    </citation>
    <scope>IDENTIFICATION</scope>
</reference>
<name>A0A914QEQ2_9BILA</name>
<evidence type="ECO:0000313" key="2">
    <source>
        <dbReference type="Proteomes" id="UP000887578"/>
    </source>
</evidence>
<dbReference type="InterPro" id="IPR016024">
    <property type="entry name" value="ARM-type_fold"/>
</dbReference>
<keyword evidence="2" id="KW-1185">Reference proteome</keyword>
<evidence type="ECO:0000313" key="3">
    <source>
        <dbReference type="WBParaSite" id="PDA_v2.g30169.t1"/>
    </source>
</evidence>
<dbReference type="SUPFAM" id="SSF48371">
    <property type="entry name" value="ARM repeat"/>
    <property type="match status" value="1"/>
</dbReference>
<organism evidence="2 3">
    <name type="scientific">Panagrolaimus davidi</name>
    <dbReference type="NCBI Taxonomy" id="227884"/>
    <lineage>
        <taxon>Eukaryota</taxon>
        <taxon>Metazoa</taxon>
        <taxon>Ecdysozoa</taxon>
        <taxon>Nematoda</taxon>
        <taxon>Chromadorea</taxon>
        <taxon>Rhabditida</taxon>
        <taxon>Tylenchina</taxon>
        <taxon>Panagrolaimomorpha</taxon>
        <taxon>Panagrolaimoidea</taxon>
        <taxon>Panagrolaimidae</taxon>
        <taxon>Panagrolaimus</taxon>
    </lineage>
</organism>
<dbReference type="Proteomes" id="UP000887578">
    <property type="component" value="Unplaced"/>
</dbReference>
<dbReference type="WBParaSite" id="PDA_v2.g30169.t1">
    <property type="protein sequence ID" value="PDA_v2.g30169.t1"/>
    <property type="gene ID" value="PDA_v2.g30169"/>
</dbReference>
<proteinExistence type="predicted"/>
<sequence length="238" mass="27708">MPQKYLRFSLYLKVIRTLIKFKRNFIQILIENNVINLLINYLPNKNDKLTILILSLLDDLLNFDKENTKIQCEKCGGFKKIRQLSKHANTKITEIIKRIHQYFNDDVKVVESFKYENVNYESREIIDLCDSTDDEEDETEMITVANGISQRKRKHFVDPEIERKRMKSRTSFEHSDTEQSASPVEDTSTDQVISNLQTVGYDDAKEGMDIVRTNDIKSSPVVFLMDYPLTTTPLNAGE</sequence>
<dbReference type="Gene3D" id="1.25.10.10">
    <property type="entry name" value="Leucine-rich Repeat Variant"/>
    <property type="match status" value="1"/>
</dbReference>
<evidence type="ECO:0000256" key="1">
    <source>
        <dbReference type="SAM" id="MobiDB-lite"/>
    </source>
</evidence>
<feature type="compositionally biased region" description="Polar residues" evidence="1">
    <location>
        <begin position="178"/>
        <end position="191"/>
    </location>
</feature>
<dbReference type="InterPro" id="IPR011989">
    <property type="entry name" value="ARM-like"/>
</dbReference>